<gene>
    <name evidence="3" type="ORF">SAMN06272737_112129</name>
</gene>
<evidence type="ECO:0008006" key="5">
    <source>
        <dbReference type="Google" id="ProtNLM"/>
    </source>
</evidence>
<evidence type="ECO:0000313" key="4">
    <source>
        <dbReference type="Proteomes" id="UP000198403"/>
    </source>
</evidence>
<organism evidence="3 4">
    <name type="scientific">Blastococcus mobilis</name>
    <dbReference type="NCBI Taxonomy" id="1938746"/>
    <lineage>
        <taxon>Bacteria</taxon>
        <taxon>Bacillati</taxon>
        <taxon>Actinomycetota</taxon>
        <taxon>Actinomycetes</taxon>
        <taxon>Geodermatophilales</taxon>
        <taxon>Geodermatophilaceae</taxon>
        <taxon>Blastococcus</taxon>
    </lineage>
</organism>
<evidence type="ECO:0000313" key="3">
    <source>
        <dbReference type="EMBL" id="SNR56036.1"/>
    </source>
</evidence>
<reference evidence="3 4" key="1">
    <citation type="submission" date="2017-06" db="EMBL/GenBank/DDBJ databases">
        <authorList>
            <person name="Kim H.J."/>
            <person name="Triplett B.A."/>
        </authorList>
    </citation>
    <scope>NUCLEOTIDE SEQUENCE [LARGE SCALE GENOMIC DNA]</scope>
    <source>
        <strain evidence="3 4">DSM 44272</strain>
    </source>
</reference>
<dbReference type="InterPro" id="IPR014544">
    <property type="entry name" value="UCP028408"/>
</dbReference>
<dbReference type="Pfam" id="PF11795">
    <property type="entry name" value="DUF3322"/>
    <property type="match status" value="1"/>
</dbReference>
<dbReference type="RefSeq" id="WP_089336921.1">
    <property type="nucleotide sequence ID" value="NZ_FZNO01000012.1"/>
</dbReference>
<protein>
    <recommendedName>
        <fullName evidence="5">DUF3322 and DUF2220 domain-containing protein</fullName>
    </recommendedName>
</protein>
<dbReference type="Proteomes" id="UP000198403">
    <property type="component" value="Unassembled WGS sequence"/>
</dbReference>
<dbReference type="OrthoDB" id="322908at2"/>
<dbReference type="Pfam" id="PF09983">
    <property type="entry name" value="JetD_C"/>
    <property type="match status" value="1"/>
</dbReference>
<accession>A0A238XAH3</accession>
<dbReference type="PIRSF" id="PIRSF028408">
    <property type="entry name" value="UCP028408"/>
    <property type="match status" value="1"/>
</dbReference>
<feature type="domain" description="Wadjet protein JetD C-terminal" evidence="1">
    <location>
        <begin position="223"/>
        <end position="395"/>
    </location>
</feature>
<evidence type="ECO:0000259" key="2">
    <source>
        <dbReference type="Pfam" id="PF11795"/>
    </source>
</evidence>
<proteinExistence type="predicted"/>
<dbReference type="AlphaFoldDB" id="A0A238XAH3"/>
<dbReference type="EMBL" id="FZNO01000012">
    <property type="protein sequence ID" value="SNR56036.1"/>
    <property type="molecule type" value="Genomic_DNA"/>
</dbReference>
<evidence type="ECO:0000259" key="1">
    <source>
        <dbReference type="Pfam" id="PF09983"/>
    </source>
</evidence>
<sequence>MPGTRRAAASGRRRNEWTTWPDVRDQLRRRWDRGTFLSAHAAGLPFEHLDLPIRGPGPRDIGERFDDVRAWRARWASAPRDLRVVEAPIGGRLIGVNRLPARVVVEGWTELIAVLGVRRDVETFDARLASAREVAPALVEWMIRFPMRVLAAGDDWARLVTTVLWIDEKARPGSYLREIDVPGVDTKFVETHRGLLAELLEQQLPPDRVDATRLRSDFAGRFGFRSKPDYLRLRLPPEHAGPFTEISVRVEELAHEPVDAGTVIVVENEITYLALPPLPRTAVLLGGGYAARRLTPLTWLARVDLRYWGDIDTHGLAILDRLRGTFPHARSVLMDRPTLLAHRSQWVREPSPTAERLHRLTPEESELYAALVTDVYGTAVRLEQERVRMSLAQQALDDVG</sequence>
<dbReference type="InterPro" id="IPR024534">
    <property type="entry name" value="JetD_C"/>
</dbReference>
<keyword evidence="4" id="KW-1185">Reference proteome</keyword>
<feature type="domain" description="DUF3322" evidence="2">
    <location>
        <begin position="22"/>
        <end position="200"/>
    </location>
</feature>
<name>A0A238XAH3_9ACTN</name>
<dbReference type="InterPro" id="IPR024537">
    <property type="entry name" value="DUF3322"/>
</dbReference>